<dbReference type="InterPro" id="IPR002156">
    <property type="entry name" value="RNaseH_domain"/>
</dbReference>
<dbReference type="AlphaFoldDB" id="A0A151JBH2"/>
<protein>
    <recommendedName>
        <fullName evidence="1">RNase H type-1 domain-containing protein</fullName>
    </recommendedName>
</protein>
<dbReference type="SUPFAM" id="SSF53098">
    <property type="entry name" value="Ribonuclease H-like"/>
    <property type="match status" value="1"/>
</dbReference>
<dbReference type="InterPro" id="IPR012337">
    <property type="entry name" value="RNaseH-like_sf"/>
</dbReference>
<dbReference type="PROSITE" id="PS50879">
    <property type="entry name" value="RNASE_H_1"/>
    <property type="match status" value="1"/>
</dbReference>
<dbReference type="Pfam" id="PF00075">
    <property type="entry name" value="RNase_H"/>
    <property type="match status" value="1"/>
</dbReference>
<gene>
    <name evidence="2" type="ORF">ALC57_05124</name>
</gene>
<dbReference type="CDD" id="cd09276">
    <property type="entry name" value="Rnase_HI_RT_non_LTR"/>
    <property type="match status" value="1"/>
</dbReference>
<dbReference type="Gene3D" id="3.30.420.10">
    <property type="entry name" value="Ribonuclease H-like superfamily/Ribonuclease H"/>
    <property type="match status" value="1"/>
</dbReference>
<evidence type="ECO:0000259" key="1">
    <source>
        <dbReference type="PROSITE" id="PS50879"/>
    </source>
</evidence>
<reference evidence="2 3" key="1">
    <citation type="submission" date="2015-09" db="EMBL/GenBank/DDBJ databases">
        <title>Trachymyrmex cornetzi WGS genome.</title>
        <authorList>
            <person name="Nygaard S."/>
            <person name="Hu H."/>
            <person name="Boomsma J."/>
            <person name="Zhang G."/>
        </authorList>
    </citation>
    <scope>NUCLEOTIDE SEQUENCE [LARGE SCALE GENOMIC DNA]</scope>
    <source>
        <strain evidence="2">Tcor2-1</strain>
        <tissue evidence="2">Whole body</tissue>
    </source>
</reference>
<feature type="non-terminal residue" evidence="2">
    <location>
        <position position="1"/>
    </location>
</feature>
<dbReference type="InterPro" id="IPR036397">
    <property type="entry name" value="RNaseH_sf"/>
</dbReference>
<dbReference type="STRING" id="471704.A0A151JBH2"/>
<sequence>PDCPVGAVILAMDANHSRITIFSDSKSAIEAICNCKHYQRNYIIYLIKQAVLSMAKAQISVTLYWVPSHEGIPGNETADCIAKNAATNGVLANFKIPFEDFFCEATKAADLRFNNYLKTRAQTKGTVHFERYPLTSKKTWFHEYSLTREEITIINRLRSNHYNLNESLHRVNIIDSPDCTCGPIRQTINHVIFECPLFEHKALPLRRYLSQDTSSPPVDIFPFLSKPPLKLIRLLLAFMKALSLSL</sequence>
<organism evidence="2 3">
    <name type="scientific">Trachymyrmex cornetzi</name>
    <dbReference type="NCBI Taxonomy" id="471704"/>
    <lineage>
        <taxon>Eukaryota</taxon>
        <taxon>Metazoa</taxon>
        <taxon>Ecdysozoa</taxon>
        <taxon>Arthropoda</taxon>
        <taxon>Hexapoda</taxon>
        <taxon>Insecta</taxon>
        <taxon>Pterygota</taxon>
        <taxon>Neoptera</taxon>
        <taxon>Endopterygota</taxon>
        <taxon>Hymenoptera</taxon>
        <taxon>Apocrita</taxon>
        <taxon>Aculeata</taxon>
        <taxon>Formicoidea</taxon>
        <taxon>Formicidae</taxon>
        <taxon>Myrmicinae</taxon>
        <taxon>Trachymyrmex</taxon>
    </lineage>
</organism>
<name>A0A151JBH2_9HYME</name>
<dbReference type="Proteomes" id="UP000078492">
    <property type="component" value="Unassembled WGS sequence"/>
</dbReference>
<evidence type="ECO:0000313" key="3">
    <source>
        <dbReference type="Proteomes" id="UP000078492"/>
    </source>
</evidence>
<dbReference type="GO" id="GO:0004523">
    <property type="term" value="F:RNA-DNA hybrid ribonuclease activity"/>
    <property type="evidence" value="ECO:0007669"/>
    <property type="project" value="InterPro"/>
</dbReference>
<evidence type="ECO:0000313" key="2">
    <source>
        <dbReference type="EMBL" id="KYN22473.1"/>
    </source>
</evidence>
<accession>A0A151JBH2</accession>
<dbReference type="EMBL" id="KQ979137">
    <property type="protein sequence ID" value="KYN22473.1"/>
    <property type="molecule type" value="Genomic_DNA"/>
</dbReference>
<proteinExistence type="predicted"/>
<feature type="domain" description="RNase H type-1" evidence="1">
    <location>
        <begin position="1"/>
        <end position="87"/>
    </location>
</feature>
<dbReference type="GO" id="GO:0003676">
    <property type="term" value="F:nucleic acid binding"/>
    <property type="evidence" value="ECO:0007669"/>
    <property type="project" value="InterPro"/>
</dbReference>
<keyword evidence="3" id="KW-1185">Reference proteome</keyword>